<dbReference type="GO" id="GO:0005758">
    <property type="term" value="C:mitochondrial intermembrane space"/>
    <property type="evidence" value="ECO:0007669"/>
    <property type="project" value="InterPro"/>
</dbReference>
<dbReference type="PROSITE" id="PS50904">
    <property type="entry name" value="PRELI_MSF1"/>
    <property type="match status" value="1"/>
</dbReference>
<dbReference type="InterPro" id="IPR037365">
    <property type="entry name" value="Slowmo/Ups"/>
</dbReference>
<proteinExistence type="predicted"/>
<dbReference type="InterPro" id="IPR006797">
    <property type="entry name" value="PRELI/MSF1_dom"/>
</dbReference>
<gene>
    <name evidence="2" type="ORF">BXYJ_LOCUS1222</name>
</gene>
<dbReference type="EMBL" id="CAJFCV020000001">
    <property type="protein sequence ID" value="CAG9083648.1"/>
    <property type="molecule type" value="Genomic_DNA"/>
</dbReference>
<protein>
    <submittedName>
        <fullName evidence="2">(pine wood nematode) hypothetical protein</fullName>
    </submittedName>
</protein>
<evidence type="ECO:0000313" key="3">
    <source>
        <dbReference type="Proteomes" id="UP000659654"/>
    </source>
</evidence>
<evidence type="ECO:0000259" key="1">
    <source>
        <dbReference type="PROSITE" id="PS50904"/>
    </source>
</evidence>
<dbReference type="PANTHER" id="PTHR11158">
    <property type="entry name" value="MSF1/PX19 RELATED"/>
    <property type="match status" value="1"/>
</dbReference>
<dbReference type="SMR" id="A0A7I8XAY3"/>
<feature type="domain" description="PRELI/MSF1" evidence="1">
    <location>
        <begin position="1"/>
        <end position="170"/>
    </location>
</feature>
<dbReference type="AlphaFoldDB" id="A0A7I8XAY3"/>
<dbReference type="EMBL" id="CAJFDI010000001">
    <property type="protein sequence ID" value="CAD5208997.1"/>
    <property type="molecule type" value="Genomic_DNA"/>
</dbReference>
<name>A0A7I8XAY3_BURXY</name>
<evidence type="ECO:0000313" key="2">
    <source>
        <dbReference type="EMBL" id="CAD5208997.1"/>
    </source>
</evidence>
<dbReference type="Pfam" id="PF04707">
    <property type="entry name" value="PRELI"/>
    <property type="match status" value="1"/>
</dbReference>
<accession>A0A7I8XAY3</accession>
<dbReference type="OrthoDB" id="407630at2759"/>
<reference evidence="2" key="1">
    <citation type="submission" date="2020-09" db="EMBL/GenBank/DDBJ databases">
        <authorList>
            <person name="Kikuchi T."/>
        </authorList>
    </citation>
    <scope>NUCLEOTIDE SEQUENCE</scope>
    <source>
        <strain evidence="2">Ka4C1</strain>
    </source>
</reference>
<comment type="caution">
    <text evidence="2">The sequence shown here is derived from an EMBL/GenBank/DDBJ whole genome shotgun (WGS) entry which is preliminary data.</text>
</comment>
<organism evidence="2 3">
    <name type="scientific">Bursaphelenchus xylophilus</name>
    <name type="common">Pinewood nematode worm</name>
    <name type="synonym">Aphelenchoides xylophilus</name>
    <dbReference type="NCBI Taxonomy" id="6326"/>
    <lineage>
        <taxon>Eukaryota</taxon>
        <taxon>Metazoa</taxon>
        <taxon>Ecdysozoa</taxon>
        <taxon>Nematoda</taxon>
        <taxon>Chromadorea</taxon>
        <taxon>Rhabditida</taxon>
        <taxon>Tylenchina</taxon>
        <taxon>Tylenchomorpha</taxon>
        <taxon>Aphelenchoidea</taxon>
        <taxon>Aphelenchoididae</taxon>
        <taxon>Bursaphelenchus</taxon>
    </lineage>
</organism>
<dbReference type="Proteomes" id="UP000659654">
    <property type="component" value="Unassembled WGS sequence"/>
</dbReference>
<keyword evidence="3" id="KW-1185">Reference proteome</keyword>
<sequence length="237" mass="27403">MKIWTSEHTFEHPWDTVVHAAFRKYPNPINRAVTAIDVVNQRVENGTLKTERIMQSHFHIPNWATKLTGFSGTQYSHEYTEIDPSTRKMTLATRNLNGLGFLRVDERLEYTPDPTNPYRTLLKQEAAVVVNLPAFTDYCEKAFLNVYQTNALKGRNGIEWVIDHLKREYQEFSSKVSTEINEISDKVMGRFEMDLGSAFLVFGHLIRDEARFYGPSRDWGFEANIRLINGNCLLPRA</sequence>
<dbReference type="Proteomes" id="UP000582659">
    <property type="component" value="Unassembled WGS sequence"/>
</dbReference>